<protein>
    <submittedName>
        <fullName evidence="1">Uncharacterized protein</fullName>
    </submittedName>
</protein>
<comment type="caution">
    <text evidence="1">The sequence shown here is derived from an EMBL/GenBank/DDBJ whole genome shotgun (WGS) entry which is preliminary data.</text>
</comment>
<sequence length="71" mass="8244">MSKHCPNCKGPLQDFRPANDREKAHLVNKEQLKWADAHSYWRCQGNEGKCRWIQPHLNQSKGTTLPESIDD</sequence>
<gene>
    <name evidence="1" type="ORF">EOT10_30260</name>
</gene>
<proteinExistence type="predicted"/>
<name>A0A3S2WCL3_9ACTN</name>
<dbReference type="Proteomes" id="UP000283128">
    <property type="component" value="Unassembled WGS sequence"/>
</dbReference>
<organism evidence="1 2">
    <name type="scientific">Streptomyces antnestii</name>
    <dbReference type="NCBI Taxonomy" id="2494256"/>
    <lineage>
        <taxon>Bacteria</taxon>
        <taxon>Bacillati</taxon>
        <taxon>Actinomycetota</taxon>
        <taxon>Actinomycetes</taxon>
        <taxon>Kitasatosporales</taxon>
        <taxon>Streptomycetaceae</taxon>
        <taxon>Streptomyces</taxon>
    </lineage>
</organism>
<dbReference type="OrthoDB" id="4237994at2"/>
<keyword evidence="2" id="KW-1185">Reference proteome</keyword>
<evidence type="ECO:0000313" key="2">
    <source>
        <dbReference type="Proteomes" id="UP000283128"/>
    </source>
</evidence>
<accession>A0A3S2WCL3</accession>
<evidence type="ECO:0000313" key="1">
    <source>
        <dbReference type="EMBL" id="RVU19270.1"/>
    </source>
</evidence>
<dbReference type="EMBL" id="RZYA01000018">
    <property type="protein sequence ID" value="RVU19270.1"/>
    <property type="molecule type" value="Genomic_DNA"/>
</dbReference>
<dbReference type="AlphaFoldDB" id="A0A3S2WCL3"/>
<dbReference type="RefSeq" id="WP_127831549.1">
    <property type="nucleotide sequence ID" value="NZ_RZYA01000018.1"/>
</dbReference>
<reference evidence="1 2" key="1">
    <citation type="submission" date="2019-01" db="EMBL/GenBank/DDBJ databases">
        <title>Genome sequences of Streptomyces and Rhizobium isolates collected from root and soil.</title>
        <authorList>
            <person name="Chhettri S."/>
            <person name="Sevigny J.L."/>
            <person name="Sen A."/>
            <person name="Ennis N."/>
            <person name="Tisa L."/>
        </authorList>
    </citation>
    <scope>NUCLEOTIDE SEQUENCE [LARGE SCALE GENOMIC DNA]</scope>
    <source>
        <strain evidence="1 2">San01</strain>
    </source>
</reference>